<proteinExistence type="predicted"/>
<protein>
    <submittedName>
        <fullName evidence="1">Uncharacterized protein</fullName>
    </submittedName>
</protein>
<accession>A0A6V7WQW5</accession>
<organism evidence="1 2">
    <name type="scientific">Meloidogyne enterolobii</name>
    <name type="common">Root-knot nematode worm</name>
    <name type="synonym">Meloidogyne mayaguensis</name>
    <dbReference type="NCBI Taxonomy" id="390850"/>
    <lineage>
        <taxon>Eukaryota</taxon>
        <taxon>Metazoa</taxon>
        <taxon>Ecdysozoa</taxon>
        <taxon>Nematoda</taxon>
        <taxon>Chromadorea</taxon>
        <taxon>Rhabditida</taxon>
        <taxon>Tylenchina</taxon>
        <taxon>Tylenchomorpha</taxon>
        <taxon>Tylenchoidea</taxon>
        <taxon>Meloidogynidae</taxon>
        <taxon>Meloidogyninae</taxon>
        <taxon>Meloidogyne</taxon>
    </lineage>
</organism>
<sequence>MLFAESPFQQQTANCAQSATIDRNKVDRSTVDCMCQNNPFLFVPEELGTTRGWPNLDGLCSLTPILRPQKLVQQPGIAPTATVNAQLVSTTTVNKNNLLISQLSVHHLIGASLHWSVHQQSTCSSVNKCVHHLFSALHFT</sequence>
<name>A0A6V7WQW5_MELEN</name>
<comment type="caution">
    <text evidence="1">The sequence shown here is derived from an EMBL/GenBank/DDBJ whole genome shotgun (WGS) entry which is preliminary data.</text>
</comment>
<dbReference type="EMBL" id="CAJEWN010000749">
    <property type="protein sequence ID" value="CAD2189449.1"/>
    <property type="molecule type" value="Genomic_DNA"/>
</dbReference>
<reference evidence="1 2" key="1">
    <citation type="submission" date="2020-08" db="EMBL/GenBank/DDBJ databases">
        <authorList>
            <person name="Koutsovoulos G."/>
            <person name="Danchin GJ E."/>
        </authorList>
    </citation>
    <scope>NUCLEOTIDE SEQUENCE [LARGE SCALE GENOMIC DNA]</scope>
</reference>
<dbReference type="AlphaFoldDB" id="A0A6V7WQW5"/>
<dbReference type="Proteomes" id="UP000580250">
    <property type="component" value="Unassembled WGS sequence"/>
</dbReference>
<evidence type="ECO:0000313" key="2">
    <source>
        <dbReference type="Proteomes" id="UP000580250"/>
    </source>
</evidence>
<evidence type="ECO:0000313" key="1">
    <source>
        <dbReference type="EMBL" id="CAD2189449.1"/>
    </source>
</evidence>
<gene>
    <name evidence="1" type="ORF">MENT_LOCUS42171</name>
</gene>